<dbReference type="EMBL" id="CAJVRL010000096">
    <property type="protein sequence ID" value="CAG8960158.1"/>
    <property type="molecule type" value="Genomic_DNA"/>
</dbReference>
<protein>
    <submittedName>
        <fullName evidence="1">Uncharacterized protein</fullName>
    </submittedName>
</protein>
<reference evidence="1" key="1">
    <citation type="submission" date="2021-07" db="EMBL/GenBank/DDBJ databases">
        <authorList>
            <person name="Durling M."/>
        </authorList>
    </citation>
    <scope>NUCLEOTIDE SEQUENCE</scope>
</reference>
<keyword evidence="2" id="KW-1185">Reference proteome</keyword>
<evidence type="ECO:0000313" key="2">
    <source>
        <dbReference type="Proteomes" id="UP000696280"/>
    </source>
</evidence>
<dbReference type="Proteomes" id="UP000696280">
    <property type="component" value="Unassembled WGS sequence"/>
</dbReference>
<evidence type="ECO:0000313" key="1">
    <source>
        <dbReference type="EMBL" id="CAG8960158.1"/>
    </source>
</evidence>
<proteinExistence type="predicted"/>
<sequence length="130" mass="14554">MPSRPSTKLPKEKRDEIVRRYIANPWLTEDEKTAACEEMGITRGKFNNRWTECNNRRGSPALAHARSEYRRINALPEAERESAKRAYKETVGWGGYTNDDGSPMDVLAVIGGFSAAARRARGGAEFVPPN</sequence>
<accession>A0A9N9PYN1</accession>
<dbReference type="OrthoDB" id="10359299at2759"/>
<comment type="caution">
    <text evidence="1">The sequence shown here is derived from an EMBL/GenBank/DDBJ whole genome shotgun (WGS) entry which is preliminary data.</text>
</comment>
<name>A0A9N9PYN1_9HELO</name>
<dbReference type="AlphaFoldDB" id="A0A9N9PYN1"/>
<gene>
    <name evidence="1" type="ORF">HYFRA_00010637</name>
</gene>
<organism evidence="1 2">
    <name type="scientific">Hymenoscyphus fraxineus</name>
    <dbReference type="NCBI Taxonomy" id="746836"/>
    <lineage>
        <taxon>Eukaryota</taxon>
        <taxon>Fungi</taxon>
        <taxon>Dikarya</taxon>
        <taxon>Ascomycota</taxon>
        <taxon>Pezizomycotina</taxon>
        <taxon>Leotiomycetes</taxon>
        <taxon>Helotiales</taxon>
        <taxon>Helotiaceae</taxon>
        <taxon>Hymenoscyphus</taxon>
    </lineage>
</organism>